<keyword evidence="1" id="KW-0472">Membrane</keyword>
<feature type="transmembrane region" description="Helical" evidence="1">
    <location>
        <begin position="14"/>
        <end position="34"/>
    </location>
</feature>
<keyword evidence="1" id="KW-1133">Transmembrane helix</keyword>
<accession>A0AAX2AIX2</accession>
<proteinExistence type="predicted"/>
<evidence type="ECO:0000313" key="3">
    <source>
        <dbReference type="Proteomes" id="UP000290092"/>
    </source>
</evidence>
<gene>
    <name evidence="2" type="ORF">CP985_05070</name>
</gene>
<dbReference type="Proteomes" id="UP000290092">
    <property type="component" value="Unassembled WGS sequence"/>
</dbReference>
<dbReference type="Pfam" id="PF26373">
    <property type="entry name" value="MamC"/>
    <property type="match status" value="1"/>
</dbReference>
<evidence type="ECO:0000256" key="1">
    <source>
        <dbReference type="SAM" id="Phobius"/>
    </source>
</evidence>
<dbReference type="RefSeq" id="WP_114842543.1">
    <property type="nucleotide sequence ID" value="NZ_CP031219.1"/>
</dbReference>
<keyword evidence="3" id="KW-1185">Reference proteome</keyword>
<sequence length="125" mass="13289">MQKGVIDTGTPRNVLGHVISGAIASAVVSGTINYKKAKEAKISSNEAIKDTVKKTTQGAIATGTAIATANYLGQQGGFLKAMTALSIGMAGIYAVEVIDDKLNEKYETLAYEEDEIKTLKEEDYE</sequence>
<dbReference type="InterPro" id="IPR058956">
    <property type="entry name" value="MamC"/>
</dbReference>
<dbReference type="EMBL" id="NXID01000014">
    <property type="protein sequence ID" value="RXK16099.1"/>
    <property type="molecule type" value="Genomic_DNA"/>
</dbReference>
<dbReference type="AlphaFoldDB" id="A0AAX2AIX2"/>
<reference evidence="2 3" key="1">
    <citation type="submission" date="2017-09" db="EMBL/GenBank/DDBJ databases">
        <title>Genomics of the genus Arcobacter.</title>
        <authorList>
            <person name="Perez-Cataluna A."/>
            <person name="Figueras M.J."/>
            <person name="Salas-Masso N."/>
        </authorList>
    </citation>
    <scope>NUCLEOTIDE SEQUENCE [LARGE SCALE GENOMIC DNA]</scope>
    <source>
        <strain evidence="2 3">CECT 7386</strain>
    </source>
</reference>
<evidence type="ECO:0000313" key="2">
    <source>
        <dbReference type="EMBL" id="RXK16099.1"/>
    </source>
</evidence>
<protein>
    <submittedName>
        <fullName evidence="2">Uncharacterized protein</fullName>
    </submittedName>
</protein>
<dbReference type="KEGG" id="amyt:AMYT_2169"/>
<name>A0AAX2AIX2_9BACT</name>
<keyword evidence="1" id="KW-0812">Transmembrane</keyword>
<organism evidence="2 3">
    <name type="scientific">Malaciobacter mytili LMG 24559</name>
    <dbReference type="NCBI Taxonomy" id="1032238"/>
    <lineage>
        <taxon>Bacteria</taxon>
        <taxon>Pseudomonadati</taxon>
        <taxon>Campylobacterota</taxon>
        <taxon>Epsilonproteobacteria</taxon>
        <taxon>Campylobacterales</taxon>
        <taxon>Arcobacteraceae</taxon>
        <taxon>Malaciobacter</taxon>
    </lineage>
</organism>
<comment type="caution">
    <text evidence="2">The sequence shown here is derived from an EMBL/GenBank/DDBJ whole genome shotgun (WGS) entry which is preliminary data.</text>
</comment>